<name>E3BFV1_9VIBR</name>
<proteinExistence type="predicted"/>
<dbReference type="NCBIfam" id="TIGR00661">
    <property type="entry name" value="MJ1255"/>
    <property type="match status" value="1"/>
</dbReference>
<organism evidence="1 2">
    <name type="scientific">Vibrio caribbeanicus ATCC BAA-2122</name>
    <dbReference type="NCBI Taxonomy" id="796620"/>
    <lineage>
        <taxon>Bacteria</taxon>
        <taxon>Pseudomonadati</taxon>
        <taxon>Pseudomonadota</taxon>
        <taxon>Gammaproteobacteria</taxon>
        <taxon>Vibrionales</taxon>
        <taxon>Vibrionaceae</taxon>
        <taxon>Vibrio</taxon>
    </lineage>
</organism>
<dbReference type="Proteomes" id="UP000002943">
    <property type="component" value="Unassembled WGS sequence"/>
</dbReference>
<dbReference type="STRING" id="796620.VIBC2010_00690"/>
<dbReference type="Pfam" id="PF13528">
    <property type="entry name" value="Glyco_trans_1_3"/>
    <property type="match status" value="1"/>
</dbReference>
<dbReference type="AlphaFoldDB" id="E3BFV1"/>
<dbReference type="GO" id="GO:0016740">
    <property type="term" value="F:transferase activity"/>
    <property type="evidence" value="ECO:0007669"/>
    <property type="project" value="UniProtKB-KW"/>
</dbReference>
<sequence length="347" mass="40035">MGNGHIARARAMSQHLKKESFQVDYLFSGRAFSKYFDMESFGQYQMRRGLSFSTNRGQVSYAKTLLHNNMFQFYLDVNCLDLSGYDLVLHDFEPVSAWAARRQNIPSISLCHQNAFRYKVPQKEVSWFDKVILRYFTPANHYLGLHWHHFEQPILPPIVQKGLLPKCEEPFFLVYLPFESLQDIKGLLSRFSNQSFLCYHPDIMKAHSVNNIQWCPPSFDAFKRDLSCCQGVIANGGFELASEALLFGKKLLLKPLSGQFEQVSNVATLEAMGLASSMEILDPSIVRLWLDKPQNSRIYYPDVAKEIVSWIKHGDWDDKHSLVERLWQQVDFPVVTHHSTPSSISFL</sequence>
<evidence type="ECO:0000313" key="2">
    <source>
        <dbReference type="Proteomes" id="UP000002943"/>
    </source>
</evidence>
<dbReference type="EMBL" id="AEIU01000023">
    <property type="protein sequence ID" value="EFP98108.1"/>
    <property type="molecule type" value="Genomic_DNA"/>
</dbReference>
<dbReference type="InterPro" id="IPR005262">
    <property type="entry name" value="MJ1255-like"/>
</dbReference>
<gene>
    <name evidence="1" type="ORF">VIBC2010_00690</name>
</gene>
<evidence type="ECO:0000313" key="1">
    <source>
        <dbReference type="EMBL" id="EFP98108.1"/>
    </source>
</evidence>
<keyword evidence="2" id="KW-1185">Reference proteome</keyword>
<keyword evidence="1" id="KW-0808">Transferase</keyword>
<dbReference type="SUPFAM" id="SSF53756">
    <property type="entry name" value="UDP-Glycosyltransferase/glycogen phosphorylase"/>
    <property type="match status" value="1"/>
</dbReference>
<dbReference type="eggNOG" id="COG4671">
    <property type="taxonomic scope" value="Bacteria"/>
</dbReference>
<comment type="caution">
    <text evidence="1">The sequence shown here is derived from an EMBL/GenBank/DDBJ whole genome shotgun (WGS) entry which is preliminary data.</text>
</comment>
<protein>
    <submittedName>
        <fullName evidence="1">Glycosyl transferase</fullName>
    </submittedName>
</protein>
<accession>E3BFV1</accession>
<reference evidence="1 2" key="1">
    <citation type="journal article" date="2012" name="Int. J. Syst. Evol. Microbiol.">
        <title>Vibrio caribbeanicus sp. nov., isolated from the marine sponge Scleritoderma cyanea.</title>
        <authorList>
            <person name="Hoffmann M."/>
            <person name="Monday S.R."/>
            <person name="Allard M.W."/>
            <person name="Strain E.A."/>
            <person name="Whittaker P."/>
            <person name="Naum M."/>
            <person name="McCarthy P.J."/>
            <person name="Lopez J.V."/>
            <person name="Fischer M."/>
            <person name="Brown E.W."/>
        </authorList>
    </citation>
    <scope>NUCLEOTIDE SEQUENCE [LARGE SCALE GENOMIC DNA]</scope>
    <source>
        <strain evidence="1 2">ATCC BAA-2122</strain>
    </source>
</reference>